<comment type="caution">
    <text evidence="1">The sequence shown here is derived from an EMBL/GenBank/DDBJ whole genome shotgun (WGS) entry which is preliminary data.</text>
</comment>
<evidence type="ECO:0000313" key="2">
    <source>
        <dbReference type="Proteomes" id="UP000019484"/>
    </source>
</evidence>
<dbReference type="InterPro" id="IPR051397">
    <property type="entry name" value="Zn-ADH-like_protein"/>
</dbReference>
<dbReference type="EMBL" id="AMWN01000004">
    <property type="protein sequence ID" value="EXJ88541.1"/>
    <property type="molecule type" value="Genomic_DNA"/>
</dbReference>
<evidence type="ECO:0008006" key="3">
    <source>
        <dbReference type="Google" id="ProtNLM"/>
    </source>
</evidence>
<protein>
    <recommendedName>
        <fullName evidence="3">Enoyl reductase (ER) domain-containing protein</fullName>
    </recommendedName>
</protein>
<evidence type="ECO:0000313" key="1">
    <source>
        <dbReference type="EMBL" id="EXJ88541.1"/>
    </source>
</evidence>
<dbReference type="InterPro" id="IPR036291">
    <property type="entry name" value="NAD(P)-bd_dom_sf"/>
</dbReference>
<dbReference type="Gene3D" id="3.40.50.720">
    <property type="entry name" value="NAD(P)-binding Rossmann-like Domain"/>
    <property type="match status" value="1"/>
</dbReference>
<name>W9YH03_9EURO</name>
<dbReference type="STRING" id="1182541.W9YH03"/>
<accession>W9YH03</accession>
<dbReference type="PANTHER" id="PTHR43677">
    <property type="entry name" value="SHORT-CHAIN DEHYDROGENASE/REDUCTASE"/>
    <property type="match status" value="1"/>
</dbReference>
<dbReference type="SUPFAM" id="SSF51735">
    <property type="entry name" value="NAD(P)-binding Rossmann-fold domains"/>
    <property type="match status" value="1"/>
</dbReference>
<dbReference type="OrthoDB" id="809632at2759"/>
<dbReference type="GeneID" id="19160346"/>
<dbReference type="InterPro" id="IPR011032">
    <property type="entry name" value="GroES-like_sf"/>
</dbReference>
<keyword evidence="2" id="KW-1185">Reference proteome</keyword>
<dbReference type="RefSeq" id="XP_007724547.1">
    <property type="nucleotide sequence ID" value="XM_007726357.1"/>
</dbReference>
<dbReference type="PANTHER" id="PTHR43677:SF11">
    <property type="entry name" value="ZINC-CONTAINING ALCOHOL DEHYDROGENASE"/>
    <property type="match status" value="1"/>
</dbReference>
<proteinExistence type="predicted"/>
<dbReference type="Gene3D" id="3.90.180.10">
    <property type="entry name" value="Medium-chain alcohol dehydrogenases, catalytic domain"/>
    <property type="match status" value="1"/>
</dbReference>
<organism evidence="1 2">
    <name type="scientific">Capronia coronata CBS 617.96</name>
    <dbReference type="NCBI Taxonomy" id="1182541"/>
    <lineage>
        <taxon>Eukaryota</taxon>
        <taxon>Fungi</taxon>
        <taxon>Dikarya</taxon>
        <taxon>Ascomycota</taxon>
        <taxon>Pezizomycotina</taxon>
        <taxon>Eurotiomycetes</taxon>
        <taxon>Chaetothyriomycetidae</taxon>
        <taxon>Chaetothyriales</taxon>
        <taxon>Herpotrichiellaceae</taxon>
        <taxon>Capronia</taxon>
    </lineage>
</organism>
<dbReference type="HOGENOM" id="CLU_026673_7_0_1"/>
<gene>
    <name evidence="1" type="ORF">A1O1_05471</name>
</gene>
<dbReference type="eggNOG" id="ENOG502SIN0">
    <property type="taxonomic scope" value="Eukaryota"/>
</dbReference>
<dbReference type="AlphaFoldDB" id="W9YH03"/>
<dbReference type="SUPFAM" id="SSF50129">
    <property type="entry name" value="GroES-like"/>
    <property type="match status" value="1"/>
</dbReference>
<dbReference type="GO" id="GO:0016491">
    <property type="term" value="F:oxidoreductase activity"/>
    <property type="evidence" value="ECO:0007669"/>
    <property type="project" value="TreeGrafter"/>
</dbReference>
<reference evidence="1 2" key="1">
    <citation type="submission" date="2013-03" db="EMBL/GenBank/DDBJ databases">
        <title>The Genome Sequence of Capronia coronata CBS 617.96.</title>
        <authorList>
            <consortium name="The Broad Institute Genomics Platform"/>
            <person name="Cuomo C."/>
            <person name="de Hoog S."/>
            <person name="Gorbushina A."/>
            <person name="Walker B."/>
            <person name="Young S.K."/>
            <person name="Zeng Q."/>
            <person name="Gargeya S."/>
            <person name="Fitzgerald M."/>
            <person name="Haas B."/>
            <person name="Abouelleil A."/>
            <person name="Allen A.W."/>
            <person name="Alvarado L."/>
            <person name="Arachchi H.M."/>
            <person name="Berlin A.M."/>
            <person name="Chapman S.B."/>
            <person name="Gainer-Dewar J."/>
            <person name="Goldberg J."/>
            <person name="Griggs A."/>
            <person name="Gujja S."/>
            <person name="Hansen M."/>
            <person name="Howarth C."/>
            <person name="Imamovic A."/>
            <person name="Ireland A."/>
            <person name="Larimer J."/>
            <person name="McCowan C."/>
            <person name="Murphy C."/>
            <person name="Pearson M."/>
            <person name="Poon T.W."/>
            <person name="Priest M."/>
            <person name="Roberts A."/>
            <person name="Saif S."/>
            <person name="Shea T."/>
            <person name="Sisk P."/>
            <person name="Sykes S."/>
            <person name="Wortman J."/>
            <person name="Nusbaum C."/>
            <person name="Birren B."/>
        </authorList>
    </citation>
    <scope>NUCLEOTIDE SEQUENCE [LARGE SCALE GENOMIC DNA]</scope>
    <source>
        <strain evidence="1 2">CBS 617.96</strain>
    </source>
</reference>
<sequence length="318" mass="33214">MRAITVTSWGAAPVFTANHPEPSSSDADFVTVKVVAAGLHQLVRAQAAGTHYSTKGAKLPYIPGADGVGTLPDGQMVYFSSTHSGGAFAEYVRVPRSVVTPLSSMLDGADVDVDPVKIAGLLNPGMSSWMALAARVDRAQLPPAFRVVIVGVTSLSGKIAVHFMRQLGAGKVVGVARNAAEMAALDLDQRIVLAESGAGAADTDFSALGDVDVILDYLYGPPALALLTALASKVPTQYCQIGSLAGADVSLPAQLLRSKNLTLRGAGFGSWSMAHYAQELPALLTAVAKLPPQDIKVRKLEEVDAAWAAKRERTVFVP</sequence>
<dbReference type="Proteomes" id="UP000019484">
    <property type="component" value="Unassembled WGS sequence"/>
</dbReference>